<evidence type="ECO:0000256" key="1">
    <source>
        <dbReference type="SAM" id="MobiDB-lite"/>
    </source>
</evidence>
<feature type="region of interest" description="Disordered" evidence="1">
    <location>
        <begin position="24"/>
        <end position="126"/>
    </location>
</feature>
<gene>
    <name evidence="2" type="ORF">DFH07DRAFT_992852</name>
</gene>
<sequence>MTRSSSHNISASIAKIAVQDLLDSGEENDMDMDEDADITLVKSDGEDEDEDKEQDSGTGGESGKEESEDSDSNKEDSEDSDGSDKEESEDSDDSNNSSDGDDAVVIPQKRKRSGSSKKSNEPSPRDIEYKISIFSAKEMKKSKSSRRPVTEAVVLKSNVPWATLKTTLLTEINNALDPSSLNFHDYIITFTVPRQVSDPMQLSNDTKYKYLVGKALQIQKNPSAKVLIEQKGSLTNKENNMNEDEDDTTEKQAKKKSKIPKACDILPANVALNEKIGELRQRWICPTPGGPCGSAHCYFNNINPEHMPLSHDHFQSWGAAMHQLKGITFADLETPPSNDLFDKVSQGARVVKSPLLQRRLELRQETATKQASPAPQVHLNFGAELANLFRPAAAPPAPPPAAPNAFIPPPNSSNMLIPFPCLPGPDLSIEDFCTLYNLDADICD</sequence>
<protein>
    <submittedName>
        <fullName evidence="2">Uncharacterized protein</fullName>
    </submittedName>
</protein>
<reference evidence="2" key="1">
    <citation type="submission" date="2023-03" db="EMBL/GenBank/DDBJ databases">
        <title>Massive genome expansion in bonnet fungi (Mycena s.s.) driven by repeated elements and novel gene families across ecological guilds.</title>
        <authorList>
            <consortium name="Lawrence Berkeley National Laboratory"/>
            <person name="Harder C.B."/>
            <person name="Miyauchi S."/>
            <person name="Viragh M."/>
            <person name="Kuo A."/>
            <person name="Thoen E."/>
            <person name="Andreopoulos B."/>
            <person name="Lu D."/>
            <person name="Skrede I."/>
            <person name="Drula E."/>
            <person name="Henrissat B."/>
            <person name="Morin E."/>
            <person name="Kohler A."/>
            <person name="Barry K."/>
            <person name="LaButti K."/>
            <person name="Morin E."/>
            <person name="Salamov A."/>
            <person name="Lipzen A."/>
            <person name="Mereny Z."/>
            <person name="Hegedus B."/>
            <person name="Baldrian P."/>
            <person name="Stursova M."/>
            <person name="Weitz H."/>
            <person name="Taylor A."/>
            <person name="Grigoriev I.V."/>
            <person name="Nagy L.G."/>
            <person name="Martin F."/>
            <person name="Kauserud H."/>
        </authorList>
    </citation>
    <scope>NUCLEOTIDE SEQUENCE</scope>
    <source>
        <strain evidence="2">CBHHK188m</strain>
    </source>
</reference>
<comment type="caution">
    <text evidence="2">The sequence shown here is derived from an EMBL/GenBank/DDBJ whole genome shotgun (WGS) entry which is preliminary data.</text>
</comment>
<dbReference type="AlphaFoldDB" id="A0AAD7HZ43"/>
<dbReference type="Proteomes" id="UP001215280">
    <property type="component" value="Unassembled WGS sequence"/>
</dbReference>
<proteinExistence type="predicted"/>
<feature type="compositionally biased region" description="Acidic residues" evidence="1">
    <location>
        <begin position="66"/>
        <end position="93"/>
    </location>
</feature>
<dbReference type="EMBL" id="JARJLG010000188">
    <property type="protein sequence ID" value="KAJ7730669.1"/>
    <property type="molecule type" value="Genomic_DNA"/>
</dbReference>
<evidence type="ECO:0000313" key="2">
    <source>
        <dbReference type="EMBL" id="KAJ7730669.1"/>
    </source>
</evidence>
<feature type="region of interest" description="Disordered" evidence="1">
    <location>
        <begin position="232"/>
        <end position="257"/>
    </location>
</feature>
<name>A0AAD7HZ43_9AGAR</name>
<feature type="compositionally biased region" description="Acidic residues" evidence="1">
    <location>
        <begin position="24"/>
        <end position="37"/>
    </location>
</feature>
<accession>A0AAD7HZ43</accession>
<keyword evidence="3" id="KW-1185">Reference proteome</keyword>
<evidence type="ECO:0000313" key="3">
    <source>
        <dbReference type="Proteomes" id="UP001215280"/>
    </source>
</evidence>
<organism evidence="2 3">
    <name type="scientific">Mycena maculata</name>
    <dbReference type="NCBI Taxonomy" id="230809"/>
    <lineage>
        <taxon>Eukaryota</taxon>
        <taxon>Fungi</taxon>
        <taxon>Dikarya</taxon>
        <taxon>Basidiomycota</taxon>
        <taxon>Agaricomycotina</taxon>
        <taxon>Agaricomycetes</taxon>
        <taxon>Agaricomycetidae</taxon>
        <taxon>Agaricales</taxon>
        <taxon>Marasmiineae</taxon>
        <taxon>Mycenaceae</taxon>
        <taxon>Mycena</taxon>
    </lineage>
</organism>